<dbReference type="Proteomes" id="UP001187343">
    <property type="component" value="Unassembled WGS sequence"/>
</dbReference>
<keyword evidence="3" id="KW-1185">Reference proteome</keyword>
<feature type="compositionally biased region" description="Polar residues" evidence="1">
    <location>
        <begin position="94"/>
        <end position="118"/>
    </location>
</feature>
<comment type="caution">
    <text evidence="2">The sequence shown here is derived from an EMBL/GenBank/DDBJ whole genome shotgun (WGS) entry which is preliminary data.</text>
</comment>
<proteinExistence type="predicted"/>
<accession>A0AA88TMI1</accession>
<gene>
    <name evidence="2" type="ORF">Q8A67_012133</name>
</gene>
<organism evidence="2 3">
    <name type="scientific">Cirrhinus molitorella</name>
    <name type="common">mud carp</name>
    <dbReference type="NCBI Taxonomy" id="172907"/>
    <lineage>
        <taxon>Eukaryota</taxon>
        <taxon>Metazoa</taxon>
        <taxon>Chordata</taxon>
        <taxon>Craniata</taxon>
        <taxon>Vertebrata</taxon>
        <taxon>Euteleostomi</taxon>
        <taxon>Actinopterygii</taxon>
        <taxon>Neopterygii</taxon>
        <taxon>Teleostei</taxon>
        <taxon>Ostariophysi</taxon>
        <taxon>Cypriniformes</taxon>
        <taxon>Cyprinidae</taxon>
        <taxon>Labeoninae</taxon>
        <taxon>Labeonini</taxon>
        <taxon>Cirrhinus</taxon>
    </lineage>
</organism>
<protein>
    <submittedName>
        <fullName evidence="2">Uncharacterized protein</fullName>
    </submittedName>
</protein>
<dbReference type="EMBL" id="JAUYZG010000011">
    <property type="protein sequence ID" value="KAK2894904.1"/>
    <property type="molecule type" value="Genomic_DNA"/>
</dbReference>
<evidence type="ECO:0000313" key="2">
    <source>
        <dbReference type="EMBL" id="KAK2894904.1"/>
    </source>
</evidence>
<dbReference type="AlphaFoldDB" id="A0AA88TMI1"/>
<name>A0AA88TMI1_9TELE</name>
<reference evidence="2" key="1">
    <citation type="submission" date="2023-08" db="EMBL/GenBank/DDBJ databases">
        <title>Chromosome-level Genome Assembly of mud carp (Cirrhinus molitorella).</title>
        <authorList>
            <person name="Liu H."/>
        </authorList>
    </citation>
    <scope>NUCLEOTIDE SEQUENCE</scope>
    <source>
        <strain evidence="2">Prfri</strain>
        <tissue evidence="2">Muscle</tissue>
    </source>
</reference>
<evidence type="ECO:0000256" key="1">
    <source>
        <dbReference type="SAM" id="MobiDB-lite"/>
    </source>
</evidence>
<feature type="region of interest" description="Disordered" evidence="1">
    <location>
        <begin position="86"/>
        <end position="146"/>
    </location>
</feature>
<sequence length="146" mass="15817">MEDEVEYYSIYDQPYFELQSIQPNLEKDSRMVQEEARPKQRCQDGISDDQHVQMVNKSVLEDQVARTSFDVPILNPDAPVFEPQYVEGDGKCETGSTANRGNSTASRANRATSGSSSVAARAKSTAARGSSTMDGSGGTANGDKEA</sequence>
<evidence type="ECO:0000313" key="3">
    <source>
        <dbReference type="Proteomes" id="UP001187343"/>
    </source>
</evidence>